<keyword evidence="2" id="KW-1185">Reference proteome</keyword>
<name>A0A9P7W5Z7_9AGAR</name>
<dbReference type="RefSeq" id="XP_043046600.1">
    <property type="nucleotide sequence ID" value="XM_043181025.1"/>
</dbReference>
<evidence type="ECO:0000313" key="1">
    <source>
        <dbReference type="EMBL" id="KAG7453100.1"/>
    </source>
</evidence>
<dbReference type="EMBL" id="MU250523">
    <property type="protein sequence ID" value="KAG7453100.1"/>
    <property type="molecule type" value="Genomic_DNA"/>
</dbReference>
<sequence>MAEQIQHEDGVNRGAESFYRHLPLKNMRCDLDPSRIGIWWSPKYCLRLSAFAAHVLAAARELDMGSLHVHRSKEYKLRKDISDPITGTSSAVFWTITHCCAGIAKIFHSPVSGIIQSTTALPHGMIKIVVNIHHGFQNAPRLYGSQVREPGKVTNFKSGLKEAGKGFAYGLYDGVTGLVREPIKGAQKDGFVGALRGSARSFADIVIKPSAGALGIVTLPICGAYKSIRPGLGQKQEKRRRSSRMSEGFEEVRRSTLEEQMVIIKRFREAKATTSERRKAMSKAARGVVYEDVEEQVDPRVGRRGDEDWHEASDAYQDARGLLFERFIHAEASGSQSDQDEMGFS</sequence>
<dbReference type="OrthoDB" id="5835829at2759"/>
<organism evidence="1 2">
    <name type="scientific">Guyanagaster necrorhizus</name>
    <dbReference type="NCBI Taxonomy" id="856835"/>
    <lineage>
        <taxon>Eukaryota</taxon>
        <taxon>Fungi</taxon>
        <taxon>Dikarya</taxon>
        <taxon>Basidiomycota</taxon>
        <taxon>Agaricomycotina</taxon>
        <taxon>Agaricomycetes</taxon>
        <taxon>Agaricomycetidae</taxon>
        <taxon>Agaricales</taxon>
        <taxon>Marasmiineae</taxon>
        <taxon>Physalacriaceae</taxon>
        <taxon>Guyanagaster</taxon>
    </lineage>
</organism>
<evidence type="ECO:0000313" key="2">
    <source>
        <dbReference type="Proteomes" id="UP000812287"/>
    </source>
</evidence>
<dbReference type="GeneID" id="66103321"/>
<dbReference type="Proteomes" id="UP000812287">
    <property type="component" value="Unassembled WGS sequence"/>
</dbReference>
<proteinExistence type="predicted"/>
<gene>
    <name evidence="1" type="ORF">BT62DRAFT_46609</name>
</gene>
<reference evidence="1" key="1">
    <citation type="submission" date="2020-11" db="EMBL/GenBank/DDBJ databases">
        <title>Adaptations for nitrogen fixation in a non-lichenized fungal sporocarp promotes dispersal by wood-feeding termites.</title>
        <authorList>
            <consortium name="DOE Joint Genome Institute"/>
            <person name="Koch R.A."/>
            <person name="Yoon G."/>
            <person name="Arayal U."/>
            <person name="Lail K."/>
            <person name="Amirebrahimi M."/>
            <person name="Labutti K."/>
            <person name="Lipzen A."/>
            <person name="Riley R."/>
            <person name="Barry K."/>
            <person name="Henrissat B."/>
            <person name="Grigoriev I.V."/>
            <person name="Herr J.R."/>
            <person name="Aime M.C."/>
        </authorList>
    </citation>
    <scope>NUCLEOTIDE SEQUENCE</scope>
    <source>
        <strain evidence="1">MCA 3950</strain>
    </source>
</reference>
<dbReference type="AlphaFoldDB" id="A0A9P7W5Z7"/>
<accession>A0A9P7W5Z7</accession>
<comment type="caution">
    <text evidence="1">The sequence shown here is derived from an EMBL/GenBank/DDBJ whole genome shotgun (WGS) entry which is preliminary data.</text>
</comment>
<protein>
    <submittedName>
        <fullName evidence="1">Uncharacterized protein</fullName>
    </submittedName>
</protein>